<evidence type="ECO:0000313" key="4">
    <source>
        <dbReference type="Proteomes" id="UP001185028"/>
    </source>
</evidence>
<dbReference type="PROSITE" id="PS50975">
    <property type="entry name" value="ATP_GRASP"/>
    <property type="match status" value="1"/>
</dbReference>
<dbReference type="InterPro" id="IPR011226">
    <property type="entry name" value="ATP-grasp_fam"/>
</dbReference>
<proteinExistence type="predicted"/>
<evidence type="ECO:0000256" key="1">
    <source>
        <dbReference type="PROSITE-ProRule" id="PRU00409"/>
    </source>
</evidence>
<evidence type="ECO:0000313" key="3">
    <source>
        <dbReference type="EMBL" id="MDR6242772.1"/>
    </source>
</evidence>
<dbReference type="EMBL" id="JAVDQH010000002">
    <property type="protein sequence ID" value="MDR6242772.1"/>
    <property type="molecule type" value="Genomic_DNA"/>
</dbReference>
<keyword evidence="4" id="KW-1185">Reference proteome</keyword>
<dbReference type="Pfam" id="PF15632">
    <property type="entry name" value="ATPgrasp_Ter"/>
    <property type="match status" value="1"/>
</dbReference>
<dbReference type="PIRSF" id="PIRSF029120">
    <property type="entry name" value="UCP029120"/>
    <property type="match status" value="1"/>
</dbReference>
<feature type="domain" description="ATP-grasp" evidence="2">
    <location>
        <begin position="124"/>
        <end position="317"/>
    </location>
</feature>
<sequence length="351" mass="40172">MSTDKKIRIWFNRSFAVGYHYIQAVRNNEDGLQFEIYGSHRDPEHVSLLSCDYTEVEPVLTGDEYAEYCLDFCRRHEIEVFVPRWGMRYVVAAAEQFAQMGVKLVCCTDAQLLDEIEDKGNFFRSADEQQLMVVPEYEVVHTAEQFKAAYERIEAKGLRVCFKPTRMEGGVGFRVINNESDPLEDLFSTVSARVTFDHVYRTLSSVETFPELMVMELLEGPEYSIDCLASPEGELLAAIPRRKNGGRSRLLEHNEELLAIAARVASFYRIPYNYNLQLIYQGDTPKALEINPRMSGGLHMSCLTGINFPYLAVKMALGYPVEVQQPEYGLLTTYVEQPLVMQREHTEQPQA</sequence>
<evidence type="ECO:0000259" key="2">
    <source>
        <dbReference type="PROSITE" id="PS50975"/>
    </source>
</evidence>
<dbReference type="Gene3D" id="3.30.470.20">
    <property type="entry name" value="ATP-grasp fold, B domain"/>
    <property type="match status" value="1"/>
</dbReference>
<dbReference type="SUPFAM" id="SSF56059">
    <property type="entry name" value="Glutathione synthetase ATP-binding domain-like"/>
    <property type="match status" value="1"/>
</dbReference>
<name>A0ABU1IWK6_9BACL</name>
<keyword evidence="1" id="KW-0547">Nucleotide-binding</keyword>
<keyword evidence="1" id="KW-0067">ATP-binding</keyword>
<accession>A0ABU1IWK6</accession>
<dbReference type="RefSeq" id="WP_188774264.1">
    <property type="nucleotide sequence ID" value="NZ_BMMB01000002.1"/>
</dbReference>
<organism evidence="3 4">
    <name type="scientific">Paenibacillus hunanensis</name>
    <dbReference type="NCBI Taxonomy" id="539262"/>
    <lineage>
        <taxon>Bacteria</taxon>
        <taxon>Bacillati</taxon>
        <taxon>Bacillota</taxon>
        <taxon>Bacilli</taxon>
        <taxon>Bacillales</taxon>
        <taxon>Paenibacillaceae</taxon>
        <taxon>Paenibacillus</taxon>
    </lineage>
</organism>
<gene>
    <name evidence="3" type="ORF">JOC58_000656</name>
</gene>
<dbReference type="Gene3D" id="3.40.50.20">
    <property type="match status" value="1"/>
</dbReference>
<comment type="caution">
    <text evidence="3">The sequence shown here is derived from an EMBL/GenBank/DDBJ whole genome shotgun (WGS) entry which is preliminary data.</text>
</comment>
<dbReference type="Proteomes" id="UP001185028">
    <property type="component" value="Unassembled WGS sequence"/>
</dbReference>
<dbReference type="InterPro" id="IPR011761">
    <property type="entry name" value="ATP-grasp"/>
</dbReference>
<reference evidence="3 4" key="1">
    <citation type="submission" date="2023-07" db="EMBL/GenBank/DDBJ databases">
        <title>Genomic Encyclopedia of Type Strains, Phase IV (KMG-IV): sequencing the most valuable type-strain genomes for metagenomic binning, comparative biology and taxonomic classification.</title>
        <authorList>
            <person name="Goeker M."/>
        </authorList>
    </citation>
    <scope>NUCLEOTIDE SEQUENCE [LARGE SCALE GENOMIC DNA]</scope>
    <source>
        <strain evidence="3 4">DSM 22170</strain>
    </source>
</reference>
<protein>
    <submittedName>
        <fullName evidence="3">Biotin carboxylase</fullName>
    </submittedName>
</protein>